<reference evidence="1 2" key="1">
    <citation type="submission" date="2012-12" db="EMBL/GenBank/DDBJ databases">
        <title>Novel taxa of Listeriaceae from agricultural environments in the United States.</title>
        <authorList>
            <person name="den Bakker H.C."/>
            <person name="Allred A."/>
            <person name="Warchocki S."/>
            <person name="Wright E.M."/>
            <person name="Burrell A."/>
            <person name="Nightingale K.K."/>
            <person name="Kephart D."/>
            <person name="Wiedmann M."/>
        </authorList>
    </citation>
    <scope>NUCLEOTIDE SEQUENCE [LARGE SCALE GENOMIC DNA]</scope>
    <source>
        <strain evidence="1 2">FSL S10-1203</strain>
    </source>
</reference>
<proteinExistence type="predicted"/>
<organism evidence="1 2">
    <name type="scientific">Listeria fleischmannii FSL S10-1203</name>
    <dbReference type="NCBI Taxonomy" id="1265822"/>
    <lineage>
        <taxon>Bacteria</taxon>
        <taxon>Bacillati</taxon>
        <taxon>Bacillota</taxon>
        <taxon>Bacilli</taxon>
        <taxon>Bacillales</taxon>
        <taxon>Listeriaceae</taxon>
        <taxon>Listeria</taxon>
    </lineage>
</organism>
<name>W7DSJ1_9LIST</name>
<evidence type="ECO:0008006" key="3">
    <source>
        <dbReference type="Google" id="ProtNLM"/>
    </source>
</evidence>
<dbReference type="Proteomes" id="UP000019241">
    <property type="component" value="Unassembled WGS sequence"/>
</dbReference>
<dbReference type="RefSeq" id="WP_036061954.1">
    <property type="nucleotide sequence ID" value="NZ_AODM01000005.1"/>
</dbReference>
<dbReference type="PATRIC" id="fig|1265822.4.peg.329"/>
<protein>
    <recommendedName>
        <fullName evidence="3">Phage protein</fullName>
    </recommendedName>
</protein>
<dbReference type="EMBL" id="AODM01000005">
    <property type="protein sequence ID" value="EUJ64850.1"/>
    <property type="molecule type" value="Genomic_DNA"/>
</dbReference>
<sequence>MTLPIIKAYKVLNQSLNLKTIMDDIHGSEREMSMIFTGRIPKKYQLETEAPFICLSNCVITPDFRSDNQTEIEKLEFVLELWTQKIEDLEPILEEVDRLLKTIGIEPIQYGMDGENELDLRIGWKKYVGIFPKNGEEK</sequence>
<accession>W7DSJ1</accession>
<evidence type="ECO:0000313" key="1">
    <source>
        <dbReference type="EMBL" id="EUJ64850.1"/>
    </source>
</evidence>
<gene>
    <name evidence="1" type="ORF">MCOL2_01615</name>
</gene>
<dbReference type="AlphaFoldDB" id="W7DSJ1"/>
<comment type="caution">
    <text evidence="1">The sequence shown here is derived from an EMBL/GenBank/DDBJ whole genome shotgun (WGS) entry which is preliminary data.</text>
</comment>
<evidence type="ECO:0000313" key="2">
    <source>
        <dbReference type="Proteomes" id="UP000019241"/>
    </source>
</evidence>